<proteinExistence type="predicted"/>
<accession>A0A9N8UWY3</accession>
<name>A0A9N8UWY3_9GLOM</name>
<dbReference type="AlphaFoldDB" id="A0A9N8UWY3"/>
<evidence type="ECO:0000313" key="2">
    <source>
        <dbReference type="Proteomes" id="UP000789706"/>
    </source>
</evidence>
<gene>
    <name evidence="1" type="ORF">DEBURN_LOCUS221</name>
</gene>
<evidence type="ECO:0000313" key="1">
    <source>
        <dbReference type="EMBL" id="CAG8432897.1"/>
    </source>
</evidence>
<reference evidence="1" key="1">
    <citation type="submission" date="2021-06" db="EMBL/GenBank/DDBJ databases">
        <authorList>
            <person name="Kallberg Y."/>
            <person name="Tangrot J."/>
            <person name="Rosling A."/>
        </authorList>
    </citation>
    <scope>NUCLEOTIDE SEQUENCE</scope>
    <source>
        <strain evidence="1">AZ414A</strain>
    </source>
</reference>
<dbReference type="EMBL" id="CAJVPK010000006">
    <property type="protein sequence ID" value="CAG8432897.1"/>
    <property type="molecule type" value="Genomic_DNA"/>
</dbReference>
<keyword evidence="2" id="KW-1185">Reference proteome</keyword>
<protein>
    <submittedName>
        <fullName evidence="1">4726_t:CDS:1</fullName>
    </submittedName>
</protein>
<comment type="caution">
    <text evidence="1">The sequence shown here is derived from an EMBL/GenBank/DDBJ whole genome shotgun (WGS) entry which is preliminary data.</text>
</comment>
<sequence length="72" mass="8607">MQNKEEQESLRIMICIDQIMVTSCSDQFYQLLQRSLVVLHSPKNVVLKHTIKETLQRQTWHNLINKISIRKE</sequence>
<organism evidence="1 2">
    <name type="scientific">Diversispora eburnea</name>
    <dbReference type="NCBI Taxonomy" id="1213867"/>
    <lineage>
        <taxon>Eukaryota</taxon>
        <taxon>Fungi</taxon>
        <taxon>Fungi incertae sedis</taxon>
        <taxon>Mucoromycota</taxon>
        <taxon>Glomeromycotina</taxon>
        <taxon>Glomeromycetes</taxon>
        <taxon>Diversisporales</taxon>
        <taxon>Diversisporaceae</taxon>
        <taxon>Diversispora</taxon>
    </lineage>
</organism>
<dbReference type="Proteomes" id="UP000789706">
    <property type="component" value="Unassembled WGS sequence"/>
</dbReference>